<dbReference type="SUPFAM" id="SSF53098">
    <property type="entry name" value="Ribonuclease H-like"/>
    <property type="match status" value="1"/>
</dbReference>
<dbReference type="GO" id="GO:0016020">
    <property type="term" value="C:membrane"/>
    <property type="evidence" value="ECO:0007669"/>
    <property type="project" value="TreeGrafter"/>
</dbReference>
<dbReference type="PANTHER" id="PTHR45274:SF2">
    <property type="entry name" value="NAD(P)-BINDING ROSSMANN-FOLD SUPERFAMILY PROTEIN"/>
    <property type="match status" value="1"/>
</dbReference>
<dbReference type="InterPro" id="IPR002347">
    <property type="entry name" value="SDR_fam"/>
</dbReference>
<dbReference type="InterPro" id="IPR012337">
    <property type="entry name" value="RNaseH-like_sf"/>
</dbReference>
<comment type="caution">
    <text evidence="2">The sequence shown here is derived from an EMBL/GenBank/DDBJ whole genome shotgun (WGS) entry which is preliminary data.</text>
</comment>
<evidence type="ECO:0000259" key="1">
    <source>
        <dbReference type="Pfam" id="PF07727"/>
    </source>
</evidence>
<dbReference type="PANTHER" id="PTHR45274">
    <property type="entry name" value="NAD(P)-BINDING ROSSMANN-FOLD SUPERFAMILY PROTEIN"/>
    <property type="match status" value="1"/>
</dbReference>
<dbReference type="Pfam" id="PF00106">
    <property type="entry name" value="adh_short"/>
    <property type="match status" value="2"/>
</dbReference>
<dbReference type="EMBL" id="SMMG02000001">
    <property type="protein sequence ID" value="KAA3487777.1"/>
    <property type="molecule type" value="Genomic_DNA"/>
</dbReference>
<organism evidence="2 3">
    <name type="scientific">Gossypium australe</name>
    <dbReference type="NCBI Taxonomy" id="47621"/>
    <lineage>
        <taxon>Eukaryota</taxon>
        <taxon>Viridiplantae</taxon>
        <taxon>Streptophyta</taxon>
        <taxon>Embryophyta</taxon>
        <taxon>Tracheophyta</taxon>
        <taxon>Spermatophyta</taxon>
        <taxon>Magnoliopsida</taxon>
        <taxon>eudicotyledons</taxon>
        <taxon>Gunneridae</taxon>
        <taxon>Pentapetalae</taxon>
        <taxon>rosids</taxon>
        <taxon>malvids</taxon>
        <taxon>Malvales</taxon>
        <taxon>Malvaceae</taxon>
        <taxon>Malvoideae</taxon>
        <taxon>Gossypium</taxon>
    </lineage>
</organism>
<gene>
    <name evidence="2" type="ORF">EPI10_031583</name>
</gene>
<dbReference type="InterPro" id="IPR013103">
    <property type="entry name" value="RVT_2"/>
</dbReference>
<dbReference type="InterPro" id="IPR036291">
    <property type="entry name" value="NAD(P)-bd_dom_sf"/>
</dbReference>
<name>A0A5B6X4F3_9ROSI</name>
<dbReference type="Gene3D" id="3.40.50.720">
    <property type="entry name" value="NAD(P)-binding Rossmann-like Domain"/>
    <property type="match status" value="1"/>
</dbReference>
<dbReference type="AlphaFoldDB" id="A0A5B6X4F3"/>
<evidence type="ECO:0000313" key="2">
    <source>
        <dbReference type="EMBL" id="KAA3487777.1"/>
    </source>
</evidence>
<dbReference type="InterPro" id="IPR036397">
    <property type="entry name" value="RNaseH_sf"/>
</dbReference>
<dbReference type="Proteomes" id="UP000325315">
    <property type="component" value="Unassembled WGS sequence"/>
</dbReference>
<reference evidence="3" key="1">
    <citation type="journal article" date="2019" name="Plant Biotechnol. J.">
        <title>Genome sequencing of the Australian wild diploid species Gossypium australe highlights disease resistance and delayed gland morphogenesis.</title>
        <authorList>
            <person name="Cai Y."/>
            <person name="Cai X."/>
            <person name="Wang Q."/>
            <person name="Wang P."/>
            <person name="Zhang Y."/>
            <person name="Cai C."/>
            <person name="Xu Y."/>
            <person name="Wang K."/>
            <person name="Zhou Z."/>
            <person name="Wang C."/>
            <person name="Geng S."/>
            <person name="Li B."/>
            <person name="Dong Q."/>
            <person name="Hou Y."/>
            <person name="Wang H."/>
            <person name="Ai P."/>
            <person name="Liu Z."/>
            <person name="Yi F."/>
            <person name="Sun M."/>
            <person name="An G."/>
            <person name="Cheng J."/>
            <person name="Zhang Y."/>
            <person name="Shi Q."/>
            <person name="Xie Y."/>
            <person name="Shi X."/>
            <person name="Chang Y."/>
            <person name="Huang F."/>
            <person name="Chen Y."/>
            <person name="Hong S."/>
            <person name="Mi L."/>
            <person name="Sun Q."/>
            <person name="Zhang L."/>
            <person name="Zhou B."/>
            <person name="Peng R."/>
            <person name="Zhang X."/>
            <person name="Liu F."/>
        </authorList>
    </citation>
    <scope>NUCLEOTIDE SEQUENCE [LARGE SCALE GENOMIC DNA]</scope>
    <source>
        <strain evidence="3">cv. PA1801</strain>
    </source>
</reference>
<evidence type="ECO:0000313" key="3">
    <source>
        <dbReference type="Proteomes" id="UP000325315"/>
    </source>
</evidence>
<dbReference type="Pfam" id="PF07727">
    <property type="entry name" value="RVT_2"/>
    <property type="match status" value="1"/>
</dbReference>
<accession>A0A5B6X4F3</accession>
<dbReference type="InterPro" id="IPR020904">
    <property type="entry name" value="Sc_DH/Rdtase_CS"/>
</dbReference>
<dbReference type="GO" id="GO:0003676">
    <property type="term" value="F:nucleic acid binding"/>
    <property type="evidence" value="ECO:0007669"/>
    <property type="project" value="InterPro"/>
</dbReference>
<feature type="domain" description="Reverse transcriptase Ty1/copia-type" evidence="1">
    <location>
        <begin position="524"/>
        <end position="585"/>
    </location>
</feature>
<protein>
    <submittedName>
        <fullName evidence="2">Dehydrogenase/reductase SDR family member 7 isoform X1</fullName>
    </submittedName>
</protein>
<dbReference type="Gene3D" id="3.30.420.10">
    <property type="entry name" value="Ribonuclease H-like superfamily/Ribonuclease H"/>
    <property type="match status" value="1"/>
</dbReference>
<sequence length="642" mass="70876">MLTLFFISLFLILVLSALLFKFAISDGDFTLLSRRHVKREEIEDKVVWITGASRGIGEILAKQLASLGAKLILSARNETELERVRKQLTGKYAPEQVKILPLDLTSGEATLKEAVDKAESFFPGVGVDYMIHNAAYERPKTTALDVTEESLKATFNVNVFGTICLTRLLAPFMMRRGRGHFVVVYAACYVWFDCNHVQMSSAAGKTPAPGQAVYSASKYALNGYFHSLRSEVCRESFLMRKGIISLPCFSLLNVEEWEEWEGGNLKEIAIEKPGNAQKSNISGGSTVMICSLCQKGIKVTVVCPGPIETSNGSGASTSGTKVSSEKRVSAERCVELTIIAASHGLKEVWISYQISNPRIRREVNHQLDSQTVNFGVQAHVPLEDSVFPFVGFVGFRHIMVPFASFADLELSFLAGFCATIIINFDSCKAFMTKNEILHQSSCVGMPSQNGVVERKNKHLLETARALLFRTEVTILGCLDLKKYLVPIDVAFSEQISFFSEEMPSNLPKLGEEDDWKEIHALDENGTWNLVGLLVGKQAVGCKWVCTVKVNPDGLVARLKARLVAKRYAQAYGVDYSDTFSSVAKLTFGEHGKPVLAVMYLVQYMPTIGYWLMDKVGGRRVEAAAQKGNTYSLGLLFGKKKAA</sequence>
<dbReference type="PROSITE" id="PS00061">
    <property type="entry name" value="ADH_SHORT"/>
    <property type="match status" value="1"/>
</dbReference>
<dbReference type="PRINTS" id="PR00081">
    <property type="entry name" value="GDHRDH"/>
</dbReference>
<dbReference type="SUPFAM" id="SSF51735">
    <property type="entry name" value="NAD(P)-binding Rossmann-fold domains"/>
    <property type="match status" value="1"/>
</dbReference>
<dbReference type="OrthoDB" id="973221at2759"/>
<keyword evidence="3" id="KW-1185">Reference proteome</keyword>
<proteinExistence type="predicted"/>